<comment type="caution">
    <text evidence="1">The sequence shown here is derived from an EMBL/GenBank/DDBJ whole genome shotgun (WGS) entry which is preliminary data.</text>
</comment>
<organism evidence="1 2">
    <name type="scientific">Corynebacterium tuberculostearicum SK141</name>
    <dbReference type="NCBI Taxonomy" id="553206"/>
    <lineage>
        <taxon>Bacteria</taxon>
        <taxon>Bacillati</taxon>
        <taxon>Actinomycetota</taxon>
        <taxon>Actinomycetes</taxon>
        <taxon>Mycobacteriales</taxon>
        <taxon>Corynebacteriaceae</taxon>
        <taxon>Corynebacterium</taxon>
    </lineage>
</organism>
<evidence type="ECO:0000313" key="2">
    <source>
        <dbReference type="Proteomes" id="UP000004384"/>
    </source>
</evidence>
<dbReference type="AlphaFoldDB" id="C6R9U3"/>
<protein>
    <submittedName>
        <fullName evidence="1">Uncharacterized protein</fullName>
    </submittedName>
</protein>
<reference evidence="1 2" key="1">
    <citation type="submission" date="2009-06" db="EMBL/GenBank/DDBJ databases">
        <authorList>
            <person name="Dodson R."/>
            <person name="Sebastian Y."/>
            <person name="Madupu R."/>
            <person name="Durkin A.S."/>
            <person name="Torralba M."/>
            <person name="Methe B."/>
            <person name="Sutton G.G."/>
            <person name="Strausberg R.L."/>
            <person name="Nelson K.E."/>
        </authorList>
    </citation>
    <scope>NUCLEOTIDE SEQUENCE [LARGE SCALE GENOMIC DNA]</scope>
    <source>
        <strain evidence="1 2">SK141</strain>
    </source>
</reference>
<proteinExistence type="predicted"/>
<evidence type="ECO:0000313" key="1">
    <source>
        <dbReference type="EMBL" id="EET77266.1"/>
    </source>
</evidence>
<sequence>MMPAFSNVFGSVSPRAMGKTDPETAVPSAESTWRTVLWVAEA</sequence>
<name>C6R9U3_9CORY</name>
<dbReference type="EMBL" id="ACVP01000022">
    <property type="protein sequence ID" value="EET77266.1"/>
    <property type="molecule type" value="Genomic_DNA"/>
</dbReference>
<accession>C6R9U3</accession>
<dbReference type="Proteomes" id="UP000004384">
    <property type="component" value="Unassembled WGS sequence"/>
</dbReference>
<gene>
    <name evidence="1" type="ORF">CORTU0001_0684</name>
</gene>